<dbReference type="InterPro" id="IPR039421">
    <property type="entry name" value="Type_1_exporter"/>
</dbReference>
<proteinExistence type="predicted"/>
<dbReference type="Pfam" id="PF00005">
    <property type="entry name" value="ABC_tran"/>
    <property type="match status" value="1"/>
</dbReference>
<evidence type="ECO:0000256" key="1">
    <source>
        <dbReference type="ARBA" id="ARBA00004651"/>
    </source>
</evidence>
<evidence type="ECO:0000256" key="6">
    <source>
        <dbReference type="ARBA" id="ARBA00022840"/>
    </source>
</evidence>
<accession>A0A7G8BIJ7</accession>
<dbReference type="Gene3D" id="3.40.50.300">
    <property type="entry name" value="P-loop containing nucleotide triphosphate hydrolases"/>
    <property type="match status" value="1"/>
</dbReference>
<dbReference type="PANTHER" id="PTHR43394">
    <property type="entry name" value="ATP-DEPENDENT PERMEASE MDL1, MITOCHONDRIAL"/>
    <property type="match status" value="1"/>
</dbReference>
<dbReference type="SUPFAM" id="SSF90123">
    <property type="entry name" value="ABC transporter transmembrane region"/>
    <property type="match status" value="1"/>
</dbReference>
<keyword evidence="7 9" id="KW-1133">Transmembrane helix</keyword>
<reference evidence="12 13" key="1">
    <citation type="submission" date="2020-08" db="EMBL/GenBank/DDBJ databases">
        <title>Edaphobacter telluris sp. nov. and Acidobacterium dinghuensis sp. nov., two acidobacteria isolated from forest soil.</title>
        <authorList>
            <person name="Fu J."/>
            <person name="Qiu L."/>
        </authorList>
    </citation>
    <scope>NUCLEOTIDE SEQUENCE [LARGE SCALE GENOMIC DNA]</scope>
    <source>
        <strain evidence="12">4Y35</strain>
    </source>
</reference>
<dbReference type="GO" id="GO:0015421">
    <property type="term" value="F:ABC-type oligopeptide transporter activity"/>
    <property type="evidence" value="ECO:0007669"/>
    <property type="project" value="TreeGrafter"/>
</dbReference>
<evidence type="ECO:0000313" key="13">
    <source>
        <dbReference type="Proteomes" id="UP000515312"/>
    </source>
</evidence>
<dbReference type="SMART" id="SM00382">
    <property type="entry name" value="AAA"/>
    <property type="match status" value="1"/>
</dbReference>
<sequence>MSQSQNASPQNAWGDRIRALKNVPPVLKILWESGPQVVAWGLILRVFVAMMPWAIAKVAAWIINGVEHVLRHQGLPDHFWWIVALEVGLAVLTGILTRTIDYFDSLLADRYSHHVSIEVMRQAAQLDLTTYEDPVYYDRLERARVQATDRLVLIQQMGRLFQQIITTLVFTITLLYYSPWLMVLLALGIIPSFLGETHFAFLGYAKNFHQTPAKRLMDYLRQVGGSKEAAKELKLFNLNEYLTSRFAGLSEQIYKENIALSRKKLIGGGLLGILGTLGYYGSYAYVIWRAVHGYYNIGTFYFITNAIVQASSNLQQVFSTASGIADQALFLTDLIAFFEMKPMVQSKPHALPAPRPVRLGFEFHNVSFAYPGTERKVLKNFNFTLRPGERIALIGENGQGKTTVVKLITRLYDPTEGEILLDGIDLREYSLEDLHQEIGVIFQDFMRYEMTARENIAIGRVELPHTEAEIESAAEKSLAAGVVAKLQHGYDQTLGRRFEGGVDLSGGEWQKIALARAYLRDAQLLILDEPTAALDAKSELEVFERFAELTEGKMALLISHRFSTVRMADRIVVLEGGRLVEEGNHQQLIALDGRYAEMFEMQAASYR</sequence>
<evidence type="ECO:0000256" key="5">
    <source>
        <dbReference type="ARBA" id="ARBA00022741"/>
    </source>
</evidence>
<organism evidence="12 13">
    <name type="scientific">Alloacidobacterium dinghuense</name>
    <dbReference type="NCBI Taxonomy" id="2763107"/>
    <lineage>
        <taxon>Bacteria</taxon>
        <taxon>Pseudomonadati</taxon>
        <taxon>Acidobacteriota</taxon>
        <taxon>Terriglobia</taxon>
        <taxon>Terriglobales</taxon>
        <taxon>Acidobacteriaceae</taxon>
        <taxon>Alloacidobacterium</taxon>
    </lineage>
</organism>
<evidence type="ECO:0000256" key="9">
    <source>
        <dbReference type="SAM" id="Phobius"/>
    </source>
</evidence>
<gene>
    <name evidence="12" type="ORF">H7849_25885</name>
</gene>
<feature type="domain" description="ABC transporter" evidence="10">
    <location>
        <begin position="361"/>
        <end position="601"/>
    </location>
</feature>
<protein>
    <submittedName>
        <fullName evidence="12">ABC transporter ATP-binding protein</fullName>
    </submittedName>
</protein>
<name>A0A7G8BIJ7_9BACT</name>
<dbReference type="GO" id="GO:0005886">
    <property type="term" value="C:plasma membrane"/>
    <property type="evidence" value="ECO:0007669"/>
    <property type="project" value="UniProtKB-SubCell"/>
</dbReference>
<keyword evidence="5" id="KW-0547">Nucleotide-binding</keyword>
<dbReference type="PROSITE" id="PS50893">
    <property type="entry name" value="ABC_TRANSPORTER_2"/>
    <property type="match status" value="1"/>
</dbReference>
<evidence type="ECO:0000256" key="7">
    <source>
        <dbReference type="ARBA" id="ARBA00022989"/>
    </source>
</evidence>
<feature type="domain" description="ABC transmembrane type-1" evidence="11">
    <location>
        <begin position="39"/>
        <end position="326"/>
    </location>
</feature>
<evidence type="ECO:0000259" key="11">
    <source>
        <dbReference type="PROSITE" id="PS50929"/>
    </source>
</evidence>
<dbReference type="PROSITE" id="PS00211">
    <property type="entry name" value="ABC_TRANSPORTER_1"/>
    <property type="match status" value="1"/>
</dbReference>
<dbReference type="InterPro" id="IPR003593">
    <property type="entry name" value="AAA+_ATPase"/>
</dbReference>
<dbReference type="InterPro" id="IPR036640">
    <property type="entry name" value="ABC1_TM_sf"/>
</dbReference>
<dbReference type="SUPFAM" id="SSF52540">
    <property type="entry name" value="P-loop containing nucleoside triphosphate hydrolases"/>
    <property type="match status" value="1"/>
</dbReference>
<dbReference type="InterPro" id="IPR027417">
    <property type="entry name" value="P-loop_NTPase"/>
</dbReference>
<dbReference type="AlphaFoldDB" id="A0A7G8BIJ7"/>
<comment type="subcellular location">
    <subcellularLocation>
        <location evidence="1">Cell membrane</location>
        <topology evidence="1">Multi-pass membrane protein</topology>
    </subcellularLocation>
</comment>
<keyword evidence="13" id="KW-1185">Reference proteome</keyword>
<feature type="transmembrane region" description="Helical" evidence="9">
    <location>
        <begin position="37"/>
        <end position="63"/>
    </location>
</feature>
<dbReference type="GO" id="GO:0016887">
    <property type="term" value="F:ATP hydrolysis activity"/>
    <property type="evidence" value="ECO:0007669"/>
    <property type="project" value="InterPro"/>
</dbReference>
<dbReference type="Gene3D" id="1.20.1560.10">
    <property type="entry name" value="ABC transporter type 1, transmembrane domain"/>
    <property type="match status" value="1"/>
</dbReference>
<dbReference type="PANTHER" id="PTHR43394:SF1">
    <property type="entry name" value="ATP-BINDING CASSETTE SUB-FAMILY B MEMBER 10, MITOCHONDRIAL"/>
    <property type="match status" value="1"/>
</dbReference>
<evidence type="ECO:0000313" key="12">
    <source>
        <dbReference type="EMBL" id="QNI32367.1"/>
    </source>
</evidence>
<evidence type="ECO:0000256" key="4">
    <source>
        <dbReference type="ARBA" id="ARBA00022692"/>
    </source>
</evidence>
<keyword evidence="6 12" id="KW-0067">ATP-binding</keyword>
<evidence type="ECO:0000256" key="3">
    <source>
        <dbReference type="ARBA" id="ARBA00022475"/>
    </source>
</evidence>
<dbReference type="InterPro" id="IPR003439">
    <property type="entry name" value="ABC_transporter-like_ATP-bd"/>
</dbReference>
<dbReference type="Proteomes" id="UP000515312">
    <property type="component" value="Chromosome"/>
</dbReference>
<dbReference type="KEGG" id="adin:H7849_25885"/>
<feature type="transmembrane region" description="Helical" evidence="9">
    <location>
        <begin position="160"/>
        <end position="177"/>
    </location>
</feature>
<evidence type="ECO:0000256" key="8">
    <source>
        <dbReference type="ARBA" id="ARBA00023136"/>
    </source>
</evidence>
<dbReference type="GO" id="GO:0005524">
    <property type="term" value="F:ATP binding"/>
    <property type="evidence" value="ECO:0007669"/>
    <property type="project" value="UniProtKB-KW"/>
</dbReference>
<dbReference type="RefSeq" id="WP_186743322.1">
    <property type="nucleotide sequence ID" value="NZ_CP060394.1"/>
</dbReference>
<dbReference type="InterPro" id="IPR011527">
    <property type="entry name" value="ABC1_TM_dom"/>
</dbReference>
<dbReference type="FunFam" id="3.40.50.300:FF:000221">
    <property type="entry name" value="Multidrug ABC transporter ATP-binding protein"/>
    <property type="match status" value="1"/>
</dbReference>
<feature type="transmembrane region" description="Helical" evidence="9">
    <location>
        <begin position="183"/>
        <end position="205"/>
    </location>
</feature>
<keyword evidence="3" id="KW-1003">Cell membrane</keyword>
<keyword evidence="8 9" id="KW-0472">Membrane</keyword>
<dbReference type="EMBL" id="CP060394">
    <property type="protein sequence ID" value="QNI32367.1"/>
    <property type="molecule type" value="Genomic_DNA"/>
</dbReference>
<feature type="transmembrane region" description="Helical" evidence="9">
    <location>
        <begin position="265"/>
        <end position="288"/>
    </location>
</feature>
<keyword evidence="2" id="KW-0813">Transport</keyword>
<dbReference type="PROSITE" id="PS50929">
    <property type="entry name" value="ABC_TM1F"/>
    <property type="match status" value="1"/>
</dbReference>
<keyword evidence="4 9" id="KW-0812">Transmembrane</keyword>
<evidence type="ECO:0000256" key="2">
    <source>
        <dbReference type="ARBA" id="ARBA00022448"/>
    </source>
</evidence>
<evidence type="ECO:0000259" key="10">
    <source>
        <dbReference type="PROSITE" id="PS50893"/>
    </source>
</evidence>
<feature type="transmembrane region" description="Helical" evidence="9">
    <location>
        <begin position="78"/>
        <end position="97"/>
    </location>
</feature>
<dbReference type="InterPro" id="IPR017871">
    <property type="entry name" value="ABC_transporter-like_CS"/>
</dbReference>